<dbReference type="SUPFAM" id="SSF54427">
    <property type="entry name" value="NTF2-like"/>
    <property type="match status" value="1"/>
</dbReference>
<dbReference type="RefSeq" id="WP_189419771.1">
    <property type="nucleotide sequence ID" value="NZ_BMYZ01000003.1"/>
</dbReference>
<protein>
    <recommendedName>
        <fullName evidence="4">SnoaL-like domain-containing protein</fullName>
    </recommendedName>
</protein>
<feature type="signal peptide" evidence="1">
    <location>
        <begin position="1"/>
        <end position="22"/>
    </location>
</feature>
<accession>A0ABQ3B7G1</accession>
<feature type="chain" id="PRO_5047242823" description="SnoaL-like domain-containing protein" evidence="1">
    <location>
        <begin position="23"/>
        <end position="152"/>
    </location>
</feature>
<reference evidence="3" key="1">
    <citation type="journal article" date="2019" name="Int. J. Syst. Evol. Microbiol.">
        <title>The Global Catalogue of Microorganisms (GCM) 10K type strain sequencing project: providing services to taxonomists for standard genome sequencing and annotation.</title>
        <authorList>
            <consortium name="The Broad Institute Genomics Platform"/>
            <consortium name="The Broad Institute Genome Sequencing Center for Infectious Disease"/>
            <person name="Wu L."/>
            <person name="Ma J."/>
        </authorList>
    </citation>
    <scope>NUCLEOTIDE SEQUENCE [LARGE SCALE GENOMIC DNA]</scope>
    <source>
        <strain evidence="3">KCTC 32239</strain>
    </source>
</reference>
<keyword evidence="3" id="KW-1185">Reference proteome</keyword>
<organism evidence="2 3">
    <name type="scientific">Cellvibrio zantedeschiae</name>
    <dbReference type="NCBI Taxonomy" id="1237077"/>
    <lineage>
        <taxon>Bacteria</taxon>
        <taxon>Pseudomonadati</taxon>
        <taxon>Pseudomonadota</taxon>
        <taxon>Gammaproteobacteria</taxon>
        <taxon>Cellvibrionales</taxon>
        <taxon>Cellvibrionaceae</taxon>
        <taxon>Cellvibrio</taxon>
    </lineage>
</organism>
<dbReference type="InterPro" id="IPR032710">
    <property type="entry name" value="NTF2-like_dom_sf"/>
</dbReference>
<comment type="caution">
    <text evidence="2">The sequence shown here is derived from an EMBL/GenBank/DDBJ whole genome shotgun (WGS) entry which is preliminary data.</text>
</comment>
<sequence>MMKFVIRLCIAGLIACVFMANAQTPAQTQSPKLETAVIELQLKNYSEAWVTTDPVARRTKLQKIWVQDATHESPFGLSDGLEAINKEIDGFVKTYPNVKIQLTTLHRTGNHVLCNFVVNKPDGSLLFKGADYFEFNEQGLLKKAVGFVQQGA</sequence>
<evidence type="ECO:0000313" key="2">
    <source>
        <dbReference type="EMBL" id="GGY81903.1"/>
    </source>
</evidence>
<evidence type="ECO:0000256" key="1">
    <source>
        <dbReference type="SAM" id="SignalP"/>
    </source>
</evidence>
<evidence type="ECO:0008006" key="4">
    <source>
        <dbReference type="Google" id="ProtNLM"/>
    </source>
</evidence>
<proteinExistence type="predicted"/>
<dbReference type="EMBL" id="BMYZ01000003">
    <property type="protein sequence ID" value="GGY81903.1"/>
    <property type="molecule type" value="Genomic_DNA"/>
</dbReference>
<dbReference type="Gene3D" id="3.10.450.50">
    <property type="match status" value="1"/>
</dbReference>
<gene>
    <name evidence="2" type="ORF">GCM10011613_28250</name>
</gene>
<name>A0ABQ3B7G1_9GAMM</name>
<keyword evidence="1" id="KW-0732">Signal</keyword>
<evidence type="ECO:0000313" key="3">
    <source>
        <dbReference type="Proteomes" id="UP000619761"/>
    </source>
</evidence>
<dbReference type="Proteomes" id="UP000619761">
    <property type="component" value="Unassembled WGS sequence"/>
</dbReference>